<dbReference type="PANTHER" id="PTHR23275">
    <property type="entry name" value="CABRIOLET.-RELATED"/>
    <property type="match status" value="1"/>
</dbReference>
<dbReference type="InterPro" id="IPR009030">
    <property type="entry name" value="Growth_fac_rcpt_cys_sf"/>
</dbReference>
<dbReference type="AlphaFoldDB" id="A0AA36G2D2"/>
<name>A0AA36G2D2_9BILA</name>
<keyword evidence="2" id="KW-0732">Signal</keyword>
<dbReference type="EMBL" id="CATQJA010002618">
    <property type="protein sequence ID" value="CAJ0573370.1"/>
    <property type="molecule type" value="Genomic_DNA"/>
</dbReference>
<accession>A0AA36G2D2</accession>
<dbReference type="InterPro" id="IPR052798">
    <property type="entry name" value="Giardia_VSA"/>
</dbReference>
<organism evidence="3 4">
    <name type="scientific">Mesorhabditis spiculigera</name>
    <dbReference type="NCBI Taxonomy" id="96644"/>
    <lineage>
        <taxon>Eukaryota</taxon>
        <taxon>Metazoa</taxon>
        <taxon>Ecdysozoa</taxon>
        <taxon>Nematoda</taxon>
        <taxon>Chromadorea</taxon>
        <taxon>Rhabditida</taxon>
        <taxon>Rhabditina</taxon>
        <taxon>Rhabditomorpha</taxon>
        <taxon>Rhabditoidea</taxon>
        <taxon>Rhabditidae</taxon>
        <taxon>Mesorhabditinae</taxon>
        <taxon>Mesorhabditis</taxon>
    </lineage>
</organism>
<protein>
    <submittedName>
        <fullName evidence="3">Uncharacterized protein</fullName>
    </submittedName>
</protein>
<feature type="compositionally biased region" description="Polar residues" evidence="1">
    <location>
        <begin position="651"/>
        <end position="660"/>
    </location>
</feature>
<dbReference type="Proteomes" id="UP001177023">
    <property type="component" value="Unassembled WGS sequence"/>
</dbReference>
<sequence length="660" mass="75170">MRFKFLLFVCLLAVCGSQVKDRLLVQYTCAGQHYCDPKSKRAFTETGGLVVCNDASVDSIYETSSTFLVHKVKAALWWGYEGITWRHGLACWDQYQDLAPTNESSDFVWYGDHCQRTMVSECVNCPAGWEYRPPKSNSPFSCVPSHEDGWLMQQLRDAPYERLSAMEVIPTPRYCPEGFFERTNWQLGELCRPCPKNCLRCMFPDSCTMCQPGFLPTFNNSHCDPLLPPGKTSDYSLEEILTPRPYCDSDEFLLYSRCMPCQEYLPHCVTCQATTKVTESVCTRCERGYLLSKDKHRQRCVQMCKRPGTYPTNKFPFYCRRCHYTCRTCWGPSNLECHGCYFFAFIDEQSLLLRCGILPGDPPSPDVTKFTPVFIAYARKKLEAGFSVSSRPRLLFLEFFTNRFYRTISFMRITTWLWSELWESIEERREAAKDVPLWGKYPKFCRDNKCLDHCDPATATLFHPCPTCLPGYYKDMRGYCIPDCPDIVSEAALAHLAELVVLKRSKSKSGSVGSGSWSRRATRRGSAATLESYACNTRYDSSSSNGSTRRRKRRVFIRPNIGAKAFRSWRKRQKAEKKAQGLPVSVTQDSLWTSGYSEPTQETAEKPAVPIPSQRSVAEDATSGDRLNSDPLSSAAASQKSAREEPEPHPNRSSPVSSWP</sequence>
<dbReference type="PANTHER" id="PTHR23275:SF100">
    <property type="entry name" value="EGF-LIKE DOMAIN-CONTAINING PROTEIN"/>
    <property type="match status" value="1"/>
</dbReference>
<evidence type="ECO:0000256" key="2">
    <source>
        <dbReference type="SAM" id="SignalP"/>
    </source>
</evidence>
<keyword evidence="4" id="KW-1185">Reference proteome</keyword>
<feature type="compositionally biased region" description="Polar residues" evidence="1">
    <location>
        <begin position="585"/>
        <end position="602"/>
    </location>
</feature>
<evidence type="ECO:0000313" key="3">
    <source>
        <dbReference type="EMBL" id="CAJ0573370.1"/>
    </source>
</evidence>
<gene>
    <name evidence="3" type="ORF">MSPICULIGERA_LOCUS11730</name>
</gene>
<feature type="chain" id="PRO_5041270504" evidence="2">
    <location>
        <begin position="18"/>
        <end position="660"/>
    </location>
</feature>
<dbReference type="SUPFAM" id="SSF57184">
    <property type="entry name" value="Growth factor receptor domain"/>
    <property type="match status" value="2"/>
</dbReference>
<dbReference type="Gene3D" id="2.10.220.10">
    <property type="entry name" value="Hormone Receptor, Insulin-like Growth Factor Receptor 1, Chain A, domain 2"/>
    <property type="match status" value="2"/>
</dbReference>
<feature type="signal peptide" evidence="2">
    <location>
        <begin position="1"/>
        <end position="17"/>
    </location>
</feature>
<feature type="non-terminal residue" evidence="3">
    <location>
        <position position="1"/>
    </location>
</feature>
<feature type="compositionally biased region" description="Basic and acidic residues" evidence="1">
    <location>
        <begin position="641"/>
        <end position="650"/>
    </location>
</feature>
<feature type="compositionally biased region" description="Polar residues" evidence="1">
    <location>
        <begin position="630"/>
        <end position="640"/>
    </location>
</feature>
<dbReference type="SMART" id="SM00261">
    <property type="entry name" value="FU"/>
    <property type="match status" value="3"/>
</dbReference>
<evidence type="ECO:0000256" key="1">
    <source>
        <dbReference type="SAM" id="MobiDB-lite"/>
    </source>
</evidence>
<evidence type="ECO:0000313" key="4">
    <source>
        <dbReference type="Proteomes" id="UP001177023"/>
    </source>
</evidence>
<reference evidence="3" key="1">
    <citation type="submission" date="2023-06" db="EMBL/GenBank/DDBJ databases">
        <authorList>
            <person name="Delattre M."/>
        </authorList>
    </citation>
    <scope>NUCLEOTIDE SEQUENCE</scope>
    <source>
        <strain evidence="3">AF72</strain>
    </source>
</reference>
<comment type="caution">
    <text evidence="3">The sequence shown here is derived from an EMBL/GenBank/DDBJ whole genome shotgun (WGS) entry which is preliminary data.</text>
</comment>
<feature type="region of interest" description="Disordered" evidence="1">
    <location>
        <begin position="567"/>
        <end position="660"/>
    </location>
</feature>
<proteinExistence type="predicted"/>
<dbReference type="InterPro" id="IPR006212">
    <property type="entry name" value="Furin_repeat"/>
</dbReference>